<organism evidence="1 2">
    <name type="scientific">Raineyella antarctica</name>
    <dbReference type="NCBI Taxonomy" id="1577474"/>
    <lineage>
        <taxon>Bacteria</taxon>
        <taxon>Bacillati</taxon>
        <taxon>Actinomycetota</taxon>
        <taxon>Actinomycetes</taxon>
        <taxon>Propionibacteriales</taxon>
        <taxon>Propionibacteriaceae</taxon>
        <taxon>Raineyella</taxon>
    </lineage>
</organism>
<sequence>MITGVEEPGPGHRKSPRRLAAFVAAVRAHDGGTLLVG</sequence>
<dbReference type="AlphaFoldDB" id="A0A1G6HGE6"/>
<evidence type="ECO:0000313" key="2">
    <source>
        <dbReference type="Proteomes" id="UP000199086"/>
    </source>
</evidence>
<dbReference type="EMBL" id="FMYF01000009">
    <property type="protein sequence ID" value="SDB93223.1"/>
    <property type="molecule type" value="Genomic_DNA"/>
</dbReference>
<name>A0A1G6HGE6_9ACTN</name>
<keyword evidence="2" id="KW-1185">Reference proteome</keyword>
<protein>
    <submittedName>
        <fullName evidence="1">Uncharacterized protein</fullName>
    </submittedName>
</protein>
<gene>
    <name evidence="1" type="ORF">GA0111570_109123</name>
</gene>
<dbReference type="Proteomes" id="UP000199086">
    <property type="component" value="Unassembled WGS sequence"/>
</dbReference>
<reference evidence="1 2" key="1">
    <citation type="submission" date="2016-06" db="EMBL/GenBank/DDBJ databases">
        <authorList>
            <person name="Olsen C.W."/>
            <person name="Carey S."/>
            <person name="Hinshaw L."/>
            <person name="Karasin A.I."/>
        </authorList>
    </citation>
    <scope>NUCLEOTIDE SEQUENCE [LARGE SCALE GENOMIC DNA]</scope>
    <source>
        <strain evidence="1 2">LZ-22</strain>
    </source>
</reference>
<evidence type="ECO:0000313" key="1">
    <source>
        <dbReference type="EMBL" id="SDB93223.1"/>
    </source>
</evidence>
<accession>A0A1G6HGE6</accession>
<proteinExistence type="predicted"/>